<evidence type="ECO:0000313" key="2">
    <source>
        <dbReference type="Proteomes" id="UP000256431"/>
    </source>
</evidence>
<dbReference type="EMBL" id="QRDH01000001">
    <property type="protein sequence ID" value="RDU42942.1"/>
    <property type="molecule type" value="Genomic_DNA"/>
</dbReference>
<dbReference type="PROSITE" id="PS51257">
    <property type="entry name" value="PROKAR_LIPOPROTEIN"/>
    <property type="match status" value="1"/>
</dbReference>
<comment type="caution">
    <text evidence="1">The sequence shown here is derived from an EMBL/GenBank/DDBJ whole genome shotgun (WGS) entry which is preliminary data.</text>
</comment>
<keyword evidence="2" id="KW-1185">Reference proteome</keyword>
<organism evidence="1 2">
    <name type="scientific">Marinobacter flavimaris</name>
    <dbReference type="NCBI Taxonomy" id="262076"/>
    <lineage>
        <taxon>Bacteria</taxon>
        <taxon>Pseudomonadati</taxon>
        <taxon>Pseudomonadota</taxon>
        <taxon>Gammaproteobacteria</taxon>
        <taxon>Pseudomonadales</taxon>
        <taxon>Marinobacteraceae</taxon>
        <taxon>Marinobacter</taxon>
    </lineage>
</organism>
<dbReference type="AlphaFoldDB" id="A0A3D8H883"/>
<dbReference type="RefSeq" id="WP_104271312.1">
    <property type="nucleotide sequence ID" value="NZ_PSSW01000008.1"/>
</dbReference>
<proteinExistence type="predicted"/>
<accession>A0A3D8H883</accession>
<reference evidence="1 2" key="1">
    <citation type="submission" date="2018-08" db="EMBL/GenBank/DDBJ databases">
        <title>Genome sequence of Marinobacter flavimaris KCTC 12185.</title>
        <authorList>
            <person name="Chun J."/>
            <person name="Kim B.-Y."/>
            <person name="Choi S.-B."/>
            <person name="Kwak M.-J."/>
        </authorList>
    </citation>
    <scope>NUCLEOTIDE SEQUENCE [LARGE SCALE GENOMIC DNA]</scope>
    <source>
        <strain evidence="1 2">KCTC 12185</strain>
    </source>
</reference>
<sequence>MNKLISPLLIVGLAMSVTGCFDQYGQQAPQPWKMHEVKGTPIVVNEQTGEFYVLNDGYLIEIQKINHQDLAARTLSLQSLLSLPMDVHASMKYSAGNLKMVLTVDPHTVSNEKLGMTAPTKAGLDAVQRLAKIVRHEDDEYTKVVLSLRDDMGIEVREIDLSDGRLRTAVDSSGKITGLVFNVSERIKPEDYAAIGSLDYYWHNK</sequence>
<dbReference type="Proteomes" id="UP000256431">
    <property type="component" value="Unassembled WGS sequence"/>
</dbReference>
<protein>
    <submittedName>
        <fullName evidence="1">Uncharacterized protein</fullName>
    </submittedName>
</protein>
<name>A0A3D8H883_9GAMM</name>
<evidence type="ECO:0000313" key="1">
    <source>
        <dbReference type="EMBL" id="RDU42942.1"/>
    </source>
</evidence>
<gene>
    <name evidence="1" type="ORF">DXI23_04590</name>
</gene>